<protein>
    <recommendedName>
        <fullName evidence="1">Glycosyltransferase subfamily 4-like N-terminal domain-containing protein</fullName>
    </recommendedName>
</protein>
<dbReference type="InterPro" id="IPR050194">
    <property type="entry name" value="Glycosyltransferase_grp1"/>
</dbReference>
<gene>
    <name evidence="2" type="ORF">X474_22245</name>
</gene>
<dbReference type="OrthoDB" id="9802525at2"/>
<name>A0A0D2J0M1_9BACT</name>
<dbReference type="CDD" id="cd03814">
    <property type="entry name" value="GT4-like"/>
    <property type="match status" value="1"/>
</dbReference>
<dbReference type="InterPro" id="IPR016195">
    <property type="entry name" value="Pol/histidinol_Pase-like"/>
</dbReference>
<accession>A0A0D2J0M1</accession>
<evidence type="ECO:0000313" key="3">
    <source>
        <dbReference type="Proteomes" id="UP000032233"/>
    </source>
</evidence>
<evidence type="ECO:0000259" key="1">
    <source>
        <dbReference type="Pfam" id="PF13439"/>
    </source>
</evidence>
<evidence type="ECO:0000313" key="2">
    <source>
        <dbReference type="EMBL" id="KIX11799.1"/>
    </source>
</evidence>
<dbReference type="Gene3D" id="3.40.50.2000">
    <property type="entry name" value="Glycogen Phosphorylase B"/>
    <property type="match status" value="2"/>
</dbReference>
<comment type="caution">
    <text evidence="2">The sequence shown here is derived from an EMBL/GenBank/DDBJ whole genome shotgun (WGS) entry which is preliminary data.</text>
</comment>
<dbReference type="GO" id="GO:0016757">
    <property type="term" value="F:glycosyltransferase activity"/>
    <property type="evidence" value="ECO:0007669"/>
    <property type="project" value="UniProtKB-ARBA"/>
</dbReference>
<dbReference type="PATRIC" id="fig|1429043.3.peg.4711"/>
<proteinExistence type="predicted"/>
<dbReference type="Gene3D" id="3.20.20.140">
    <property type="entry name" value="Metal-dependent hydrolases"/>
    <property type="match status" value="1"/>
</dbReference>
<reference evidence="2 3" key="1">
    <citation type="submission" date="2013-11" db="EMBL/GenBank/DDBJ databases">
        <title>Metagenomic analysis of a methanogenic consortium involved in long chain n-alkane degradation.</title>
        <authorList>
            <person name="Davidova I.A."/>
            <person name="Callaghan A.V."/>
            <person name="Wawrik B."/>
            <person name="Pruitt S."/>
            <person name="Marks C."/>
            <person name="Duncan K.E."/>
            <person name="Suflita J.M."/>
        </authorList>
    </citation>
    <scope>NUCLEOTIDE SEQUENCE [LARGE SCALE GENOMIC DNA]</scope>
    <source>
        <strain evidence="2 3">SPR</strain>
    </source>
</reference>
<dbReference type="PANTHER" id="PTHR45947:SF3">
    <property type="entry name" value="SULFOQUINOVOSYL TRANSFERASE SQD2"/>
    <property type="match status" value="1"/>
</dbReference>
<dbReference type="InterPro" id="IPR028098">
    <property type="entry name" value="Glyco_trans_4-like_N"/>
</dbReference>
<dbReference type="Pfam" id="PF13692">
    <property type="entry name" value="Glyco_trans_1_4"/>
    <property type="match status" value="1"/>
</dbReference>
<dbReference type="EMBL" id="AZAC01000044">
    <property type="protein sequence ID" value="KIX11799.1"/>
    <property type="molecule type" value="Genomic_DNA"/>
</dbReference>
<keyword evidence="3" id="KW-1185">Reference proteome</keyword>
<organism evidence="2 3">
    <name type="scientific">Dethiosulfatarculus sandiegensis</name>
    <dbReference type="NCBI Taxonomy" id="1429043"/>
    <lineage>
        <taxon>Bacteria</taxon>
        <taxon>Pseudomonadati</taxon>
        <taxon>Thermodesulfobacteriota</taxon>
        <taxon>Desulfarculia</taxon>
        <taxon>Desulfarculales</taxon>
        <taxon>Desulfarculaceae</taxon>
        <taxon>Dethiosulfatarculus</taxon>
    </lineage>
</organism>
<dbReference type="STRING" id="1429043.X474_22245"/>
<dbReference type="PANTHER" id="PTHR45947">
    <property type="entry name" value="SULFOQUINOVOSYL TRANSFERASE SQD2"/>
    <property type="match status" value="1"/>
</dbReference>
<dbReference type="Pfam" id="PF13439">
    <property type="entry name" value="Glyco_transf_4"/>
    <property type="match status" value="1"/>
</dbReference>
<dbReference type="InParanoid" id="A0A0D2J0M1"/>
<dbReference type="SUPFAM" id="SSF53756">
    <property type="entry name" value="UDP-Glycosyltransferase/glycogen phosphorylase"/>
    <property type="match status" value="1"/>
</dbReference>
<dbReference type="Proteomes" id="UP000032233">
    <property type="component" value="Unassembled WGS sequence"/>
</dbReference>
<sequence length="813" mass="91950">MKIDLHLHSNASKRPTQWILQKIGAPESFSRPRDLYRLTKKLGMDAMTLCDHNTIEGCLEIAHLPSVFISEEVTSYFPEDGCKVHVLVHNIDEAIHQDLSHHRKNLYDLIAYLNDANLVHAVAHPLFSINHSLTSEHLEKFILLFKVFELNGARDDAQNQVIKRITRGLDPGMIDHLANKHDMEPLCTRAWEKTLIGGSDDHSSLNVARMYTEAPKAESLEEFFSDLRLGRVKTRGRGSTPRTMAHNLYGIAYQFFNSRFDLEKYIGMDVLMRFMDKSLRPDHKAPQGRLLHKIMGMVNKHRLRKESGLKGLKEVIRQESQNLILADPDLMDLMNNGASHKKTAAEDLWFRFVSRVTDKVVKHFAERLYGHFSGANVFSLFETIGAAGSNYLLLAPYFVAFGLFGRDRPLTREVQSRFLGTPYLNKKPKRKLKVAHFTDTFFEINGVAHTLRRQARVAQKTGRDLTIITCGSGQLPGIGRMKNFIPIAVYNLPEYQEQKLALPPFLEILDHIHEREYTYIHSATPGPMGLAALAAARVLNLPISATYHTAFPQYTAYLTGDQNLTEVMWRYILWYYDQMDSIYVPSKETGKELIKKGIDASKIRTYPRGVDTKSFSPQYRNGWFKDNFGLDHCLKLLYVGRVSREKDLPVLVAAYQEICRQNSSVHLVVVGDGPYLNEMQQELKPWPVTFTGYLEGQDLAVAYASSDLFIFPSTTDTFGNVILEAQASGLPVVVTNQGGPKENITPEISGLVVPGNDHMALAKAVLSLADNPQRLKEMSIQARLLMESRSFENAFAKQWKLYGLEKGAAVPVG</sequence>
<feature type="domain" description="Glycosyltransferase subfamily 4-like N-terminal" evidence="1">
    <location>
        <begin position="444"/>
        <end position="613"/>
    </location>
</feature>
<dbReference type="RefSeq" id="WP_044351508.1">
    <property type="nucleotide sequence ID" value="NZ_AZAC01000044.1"/>
</dbReference>
<dbReference type="SUPFAM" id="SSF89550">
    <property type="entry name" value="PHP domain-like"/>
    <property type="match status" value="1"/>
</dbReference>
<dbReference type="AlphaFoldDB" id="A0A0D2J0M1"/>